<dbReference type="PROSITE" id="PS50236">
    <property type="entry name" value="CHCR"/>
    <property type="match status" value="1"/>
</dbReference>
<dbReference type="Gene3D" id="1.25.40.10">
    <property type="entry name" value="Tetratricopeptide repeat domain"/>
    <property type="match status" value="1"/>
</dbReference>
<feature type="region of interest" description="Disordered" evidence="12">
    <location>
        <begin position="746"/>
        <end position="838"/>
    </location>
</feature>
<keyword evidence="3" id="KW-0479">Metal-binding</keyword>
<dbReference type="Gene3D" id="3.30.40.10">
    <property type="entry name" value="Zinc/RING finger domain, C3HC4 (zinc finger)"/>
    <property type="match status" value="1"/>
</dbReference>
<keyword evidence="11" id="KW-0175">Coiled coil</keyword>
<dbReference type="SMART" id="SM00184">
    <property type="entry name" value="RING"/>
    <property type="match status" value="1"/>
</dbReference>
<dbReference type="Pfam" id="PF23356">
    <property type="entry name" value="TPR_PEP5_VPS11"/>
    <property type="match status" value="2"/>
</dbReference>
<dbReference type="Proteomes" id="UP001150062">
    <property type="component" value="Unassembled WGS sequence"/>
</dbReference>
<comment type="caution">
    <text evidence="14">The sequence shown here is derived from an EMBL/GenBank/DDBJ whole genome shotgun (WGS) entry which is preliminary data.</text>
</comment>
<dbReference type="SUPFAM" id="SSF57850">
    <property type="entry name" value="RING/U-box"/>
    <property type="match status" value="1"/>
</dbReference>
<feature type="repeat" description="CHCR" evidence="10">
    <location>
        <begin position="386"/>
        <end position="533"/>
    </location>
</feature>
<dbReference type="CDD" id="cd16688">
    <property type="entry name" value="RING-H2_Vps11"/>
    <property type="match status" value="1"/>
</dbReference>
<feature type="coiled-coil region" evidence="11">
    <location>
        <begin position="992"/>
        <end position="1019"/>
    </location>
</feature>
<keyword evidence="6" id="KW-0653">Protein transport</keyword>
<comment type="similarity">
    <text evidence="1">Belongs to the VPS11 family.</text>
</comment>
<evidence type="ECO:0000256" key="12">
    <source>
        <dbReference type="SAM" id="MobiDB-lite"/>
    </source>
</evidence>
<comment type="subcellular location">
    <subcellularLocation>
        <location evidence="8">Endomembrane system</location>
        <topology evidence="8">Peripheral membrane protein</topology>
        <orientation evidence="8">Cytoplasmic side</orientation>
    </subcellularLocation>
</comment>
<organism evidence="14 15">
    <name type="scientific">Anaeramoeba flamelloides</name>
    <dbReference type="NCBI Taxonomy" id="1746091"/>
    <lineage>
        <taxon>Eukaryota</taxon>
        <taxon>Metamonada</taxon>
        <taxon>Anaeramoebidae</taxon>
        <taxon>Anaeramoeba</taxon>
    </lineage>
</organism>
<evidence type="ECO:0000259" key="13">
    <source>
        <dbReference type="PROSITE" id="PS50089"/>
    </source>
</evidence>
<keyword evidence="4 9" id="KW-0863">Zinc-finger</keyword>
<sequence>MTNYKRFNFFDKDLVKNETDNKPNKELENKEIISVTTGRGHFIVGQKNGKIAILNSKFQIVTEFKAFRMGVILVNQLKRHDILVALGRDTKRNYILKFYNTKTIEIKQSLKPIKDLVVSHREVSKSPVAHLTVLETLKHIAIAFQNGAVLLVSGDLTNQKAKPKFSIIRNKNEDPLVGLLFRQKQLGGTNARVLFYVTKKTVGYWQINIKGEIREEKLEQNLEDPPTCCVITDRHELAIAIKNYVNIFTHEGRGPLIEFNNETLNLVQFRSYLVVLSKYQRRTNLTIYDINNQHIAFNSMFPTEEVKIVSEWGNIIVLSQNNSIYKIEGKSLQTKLEILFKKNLYDIAINIARAHKYNQNAIVDMFRKYGDHLCEKGDYPRAIQQYMNTIGTLEPSYVIRKFLEAQRIPNLILYLEELHDQEIANTEHTTLLLNCYTKLKNEDKLREFIRKQDKKFEVHPTIRVLRRAEYFVHALYLAKKYKEHDFCVKLLIEDLKQYDDALRYIQNLPVGNIIKILKEYGNTLVNHLPKETTQLLMDLVIDQSENEKKQKGISKTKRLFNQDQSESKIIPFEDLESDDDENKKNDNDNGFDNENNDDIQIYKEDDDDDIDDFDGEDDFDQKKKVVNERDLNVDEFETENREALYSGMSKKGKVINPNLRPTKKFNRGNENDVVKPEKFIHFFVEKSEWLIIFLENVIKAIPTSSKFIYNTLLELYLREESEIDPKEFLLQYKEFNNKNNEIEKFLKSQKNEHLKENKKEEEKKREDEKEKKEKEKEKLDEKGNENENENEKGNEKEKEKENENEKEKEKEKEKEIEIENENEIQKEKEEENKSESNQIDHEKLKKIIRKQRLKESIRLLKDKQSNYDREHALILVQMHDYREGITYMLDKLGHYHEIVQHYMEIHNYEKVVSSCKKYGDDQPNIWMQVLNYFACIDKDVSEYIKQILESVKETNNLPPLLVLNILSKTEYVNLSTVRDYLIDTLETGSSFIEKEEKLVEEMQKKTKNTRKKLKKLKRRAKVFQLSKCSVCGNSLELPSVHFLCGHSVHASCIGNDDECPLCCELIHSSLEKKIGLQLDKEQQDSFFHHLETSEDGFTKIAEYFGRGLFSTLKVSESHKDRIKTYKSMN</sequence>
<dbReference type="PROSITE" id="PS50089">
    <property type="entry name" value="ZF_RING_2"/>
    <property type="match status" value="1"/>
</dbReference>
<proteinExistence type="inferred from homology"/>
<evidence type="ECO:0000256" key="8">
    <source>
        <dbReference type="ARBA" id="ARBA00029433"/>
    </source>
</evidence>
<dbReference type="PIRSF" id="PIRSF007860">
    <property type="entry name" value="VPS11"/>
    <property type="match status" value="1"/>
</dbReference>
<evidence type="ECO:0000256" key="10">
    <source>
        <dbReference type="PROSITE-ProRule" id="PRU01006"/>
    </source>
</evidence>
<evidence type="ECO:0000313" key="14">
    <source>
        <dbReference type="EMBL" id="KAJ6228001.1"/>
    </source>
</evidence>
<evidence type="ECO:0000256" key="6">
    <source>
        <dbReference type="ARBA" id="ARBA00022927"/>
    </source>
</evidence>
<evidence type="ECO:0000256" key="3">
    <source>
        <dbReference type="ARBA" id="ARBA00022723"/>
    </source>
</evidence>
<keyword evidence="15" id="KW-1185">Reference proteome</keyword>
<evidence type="ECO:0000256" key="5">
    <source>
        <dbReference type="ARBA" id="ARBA00022833"/>
    </source>
</evidence>
<dbReference type="InterPro" id="IPR016528">
    <property type="entry name" value="VPS11"/>
</dbReference>
<dbReference type="InterPro" id="IPR024763">
    <property type="entry name" value="VPS11_C"/>
</dbReference>
<feature type="compositionally biased region" description="Acidic residues" evidence="12">
    <location>
        <begin position="604"/>
        <end position="618"/>
    </location>
</feature>
<evidence type="ECO:0000256" key="9">
    <source>
        <dbReference type="PROSITE-ProRule" id="PRU00175"/>
    </source>
</evidence>
<dbReference type="EMBL" id="JAOAOG010000331">
    <property type="protein sequence ID" value="KAJ6228001.1"/>
    <property type="molecule type" value="Genomic_DNA"/>
</dbReference>
<evidence type="ECO:0000256" key="11">
    <source>
        <dbReference type="SAM" id="Coils"/>
    </source>
</evidence>
<dbReference type="Pfam" id="PF17122">
    <property type="entry name" value="zf-C3H2C3"/>
    <property type="match status" value="1"/>
</dbReference>
<feature type="domain" description="RING-type" evidence="13">
    <location>
        <begin position="1028"/>
        <end position="1062"/>
    </location>
</feature>
<dbReference type="InterPro" id="IPR001841">
    <property type="entry name" value="Znf_RING"/>
</dbReference>
<dbReference type="InterPro" id="IPR057308">
    <property type="entry name" value="CHCR_PEP5_VPS11"/>
</dbReference>
<keyword evidence="5" id="KW-0862">Zinc</keyword>
<dbReference type="InterPro" id="IPR013083">
    <property type="entry name" value="Znf_RING/FYVE/PHD"/>
</dbReference>
<evidence type="ECO:0000313" key="15">
    <source>
        <dbReference type="Proteomes" id="UP001150062"/>
    </source>
</evidence>
<dbReference type="PANTHER" id="PTHR23323:SF24">
    <property type="entry name" value="VACUOLAR PROTEIN SORTING-ASSOCIATED PROTEIN 11 HOMOLOG"/>
    <property type="match status" value="1"/>
</dbReference>
<dbReference type="InterPro" id="IPR011990">
    <property type="entry name" value="TPR-like_helical_dom_sf"/>
</dbReference>
<feature type="region of interest" description="Disordered" evidence="12">
    <location>
        <begin position="570"/>
        <end position="618"/>
    </location>
</feature>
<dbReference type="Pfam" id="PF23341">
    <property type="entry name" value="PEP5_VPS11_N"/>
    <property type="match status" value="1"/>
</dbReference>
<name>A0ABQ8X6G2_9EUKA</name>
<keyword evidence="7" id="KW-0472">Membrane</keyword>
<protein>
    <submittedName>
        <fullName evidence="14">Vacuolar protein sorting-associated protein</fullName>
    </submittedName>
</protein>
<dbReference type="InterPro" id="IPR000547">
    <property type="entry name" value="Clathrin_H-chain/VPS_repeat"/>
</dbReference>
<evidence type="ECO:0000256" key="7">
    <source>
        <dbReference type="ARBA" id="ARBA00023136"/>
    </source>
</evidence>
<dbReference type="Pfam" id="PF12451">
    <property type="entry name" value="VPS11_C"/>
    <property type="match status" value="1"/>
</dbReference>
<evidence type="ECO:0000256" key="2">
    <source>
        <dbReference type="ARBA" id="ARBA00022448"/>
    </source>
</evidence>
<reference evidence="14" key="1">
    <citation type="submission" date="2022-08" db="EMBL/GenBank/DDBJ databases">
        <title>Novel sulfate-reducing endosymbionts in the free-living metamonad Anaeramoeba.</title>
        <authorList>
            <person name="Jerlstrom-Hultqvist J."/>
            <person name="Cepicka I."/>
            <person name="Gallot-Lavallee L."/>
            <person name="Salas-Leiva D."/>
            <person name="Curtis B.A."/>
            <person name="Zahonova K."/>
            <person name="Pipaliya S."/>
            <person name="Dacks J."/>
            <person name="Roger A.J."/>
        </authorList>
    </citation>
    <scope>NUCLEOTIDE SEQUENCE</scope>
    <source>
        <strain evidence="14">Schooner1</strain>
    </source>
</reference>
<dbReference type="InterPro" id="IPR057307">
    <property type="entry name" value="PEP5_VPS11_N"/>
</dbReference>
<accession>A0ABQ8X6G2</accession>
<gene>
    <name evidence="14" type="ORF">M0813_09416</name>
</gene>
<keyword evidence="2" id="KW-0813">Transport</keyword>
<evidence type="ECO:0000256" key="1">
    <source>
        <dbReference type="ARBA" id="ARBA00007070"/>
    </source>
</evidence>
<evidence type="ECO:0000256" key="4">
    <source>
        <dbReference type="ARBA" id="ARBA00022771"/>
    </source>
</evidence>
<dbReference type="PANTHER" id="PTHR23323">
    <property type="entry name" value="VACUOLAR PROTEIN SORTING-ASSOCIATED PROTEIN"/>
    <property type="match status" value="1"/>
</dbReference>